<dbReference type="InterPro" id="IPR027370">
    <property type="entry name" value="Znf-RING_euk"/>
</dbReference>
<comment type="caution">
    <text evidence="9">The sequence shown here is derived from an EMBL/GenBank/DDBJ whole genome shotgun (WGS) entry which is preliminary data.</text>
</comment>
<feature type="domain" description="RING-type" evidence="6">
    <location>
        <begin position="15"/>
        <end position="55"/>
    </location>
</feature>
<dbReference type="GO" id="GO:0008270">
    <property type="term" value="F:zinc ion binding"/>
    <property type="evidence" value="ECO:0007669"/>
    <property type="project" value="UniProtKB-KW"/>
</dbReference>
<feature type="coiled-coil region" evidence="5">
    <location>
        <begin position="298"/>
        <end position="325"/>
    </location>
</feature>
<feature type="domain" description="B30.2/SPRY" evidence="8">
    <location>
        <begin position="393"/>
        <end position="587"/>
    </location>
</feature>
<dbReference type="Gene3D" id="3.30.40.10">
    <property type="entry name" value="Zinc/RING finger domain, C3HC4 (zinc finger)"/>
    <property type="match status" value="1"/>
</dbReference>
<feature type="domain" description="B box-type" evidence="7">
    <location>
        <begin position="178"/>
        <end position="218"/>
    </location>
</feature>
<evidence type="ECO:0000256" key="5">
    <source>
        <dbReference type="SAM" id="Coils"/>
    </source>
</evidence>
<dbReference type="Pfam" id="PF00622">
    <property type="entry name" value="SPRY"/>
    <property type="match status" value="1"/>
</dbReference>
<protein>
    <submittedName>
        <fullName evidence="9">Uncharacterized protein</fullName>
    </submittedName>
</protein>
<dbReference type="PROSITE" id="PS00518">
    <property type="entry name" value="ZF_RING_1"/>
    <property type="match status" value="1"/>
</dbReference>
<dbReference type="Pfam" id="PF25600">
    <property type="entry name" value="TRIM_CC"/>
    <property type="match status" value="1"/>
</dbReference>
<evidence type="ECO:0000256" key="3">
    <source>
        <dbReference type="ARBA" id="ARBA00022833"/>
    </source>
</evidence>
<dbReference type="Gene3D" id="3.30.160.60">
    <property type="entry name" value="Classic Zinc Finger"/>
    <property type="match status" value="1"/>
</dbReference>
<dbReference type="Proteomes" id="UP001460270">
    <property type="component" value="Unassembled WGS sequence"/>
</dbReference>
<reference evidence="10" key="1">
    <citation type="submission" date="2024-04" db="EMBL/GenBank/DDBJ databases">
        <title>Salinicola lusitanus LLJ914,a marine bacterium isolated from the Okinawa Trough.</title>
        <authorList>
            <person name="Li J."/>
        </authorList>
    </citation>
    <scope>NUCLEOTIDE SEQUENCE [LARGE SCALE GENOMIC DNA]</scope>
</reference>
<keyword evidence="3" id="KW-0862">Zinc</keyword>
<accession>A0AAW0NW84</accession>
<dbReference type="InterPro" id="IPR001841">
    <property type="entry name" value="Znf_RING"/>
</dbReference>
<dbReference type="SUPFAM" id="SSF49899">
    <property type="entry name" value="Concanavalin A-like lectins/glucanases"/>
    <property type="match status" value="1"/>
</dbReference>
<dbReference type="PROSITE" id="PS50188">
    <property type="entry name" value="B302_SPRY"/>
    <property type="match status" value="1"/>
</dbReference>
<evidence type="ECO:0000256" key="4">
    <source>
        <dbReference type="PROSITE-ProRule" id="PRU00024"/>
    </source>
</evidence>
<gene>
    <name evidence="9" type="ORF">WMY93_014703</name>
</gene>
<dbReference type="InterPro" id="IPR003879">
    <property type="entry name" value="Butyrophylin_SPRY"/>
</dbReference>
<keyword evidence="2 4" id="KW-0863">Zinc-finger</keyword>
<dbReference type="PROSITE" id="PS50089">
    <property type="entry name" value="ZF_RING_2"/>
    <property type="match status" value="1"/>
</dbReference>
<dbReference type="InterPro" id="IPR000315">
    <property type="entry name" value="Znf_B-box"/>
</dbReference>
<dbReference type="AlphaFoldDB" id="A0AAW0NW84"/>
<dbReference type="PANTHER" id="PTHR24103">
    <property type="entry name" value="E3 UBIQUITIN-PROTEIN LIGASE TRIM"/>
    <property type="match status" value="1"/>
</dbReference>
<dbReference type="Gene3D" id="2.60.120.920">
    <property type="match status" value="1"/>
</dbReference>
<dbReference type="InterPro" id="IPR017907">
    <property type="entry name" value="Znf_RING_CS"/>
</dbReference>
<dbReference type="EMBL" id="JBBPFD010000010">
    <property type="protein sequence ID" value="KAK7910019.1"/>
    <property type="molecule type" value="Genomic_DNA"/>
</dbReference>
<dbReference type="InterPro" id="IPR050143">
    <property type="entry name" value="TRIM/RBCC"/>
</dbReference>
<sequence>MSLDSSFLTDDEFLCSICLDLFTNPASTPCGHSFCLRCISRYWDGVKVCQCPLCKKTYYKKPDLHINRTLREITEHFKTMREDRIEGATEAPHKRGKSHHHNKNLLNQLQKKLSKSFHHQHRSQGETPTAKSKIILLPGCFPSCRVPLNGSPPHLQPRSLRHTQRQRRFTLSGAGDVTHLPLCQEHNRAILLYCQTDQMCICPECEEQEHPDHDVVSIEAQWKETQVHLSSLEREVEEMIKERVAKLAEIRASTSKLEASVQKQTVGSLALFSSLVEAVERAQSDLLETLEVKRRGAKLQAEASSRQIQMELEQLRTRQAQIQELSRTDDHIEGLKTLPCLSAPPLVSDWSSLSLTFDLGAETVYRSLSLQLQKFQDELRSVAEKGFPDTVLESSQLQIQPRERGVQEYAVDITLDLNTAHPRLILSDDFKSVRCGDRTQMLPDNPERFDRVVCVLGQQEIFSGRHYWEVEVGNKTDWDLGVAKGTINRKGKLEVTPANGYWFLSLRDKKSLAFRTQPSTDVDLTLHPHKIGIFVDYDNGQVSFYNVDAKILIYTFNDWFEDSIYPFFSPCTNKNGKNEAPLIITPVHVSDY</sequence>
<dbReference type="PRINTS" id="PR01407">
    <property type="entry name" value="BUTYPHLNCDUF"/>
</dbReference>
<dbReference type="InterPro" id="IPR013320">
    <property type="entry name" value="ConA-like_dom_sf"/>
</dbReference>
<evidence type="ECO:0000259" key="6">
    <source>
        <dbReference type="PROSITE" id="PS50089"/>
    </source>
</evidence>
<keyword evidence="5" id="KW-0175">Coiled coil</keyword>
<organism evidence="9 10">
    <name type="scientific">Mugilogobius chulae</name>
    <name type="common">yellowstripe goby</name>
    <dbReference type="NCBI Taxonomy" id="88201"/>
    <lineage>
        <taxon>Eukaryota</taxon>
        <taxon>Metazoa</taxon>
        <taxon>Chordata</taxon>
        <taxon>Craniata</taxon>
        <taxon>Vertebrata</taxon>
        <taxon>Euteleostomi</taxon>
        <taxon>Actinopterygii</taxon>
        <taxon>Neopterygii</taxon>
        <taxon>Teleostei</taxon>
        <taxon>Neoteleostei</taxon>
        <taxon>Acanthomorphata</taxon>
        <taxon>Gobiaria</taxon>
        <taxon>Gobiiformes</taxon>
        <taxon>Gobioidei</taxon>
        <taxon>Gobiidae</taxon>
        <taxon>Gobionellinae</taxon>
        <taxon>Mugilogobius</taxon>
    </lineage>
</organism>
<dbReference type="InterPro" id="IPR003877">
    <property type="entry name" value="SPRY_dom"/>
</dbReference>
<evidence type="ECO:0000313" key="9">
    <source>
        <dbReference type="EMBL" id="KAK7910019.1"/>
    </source>
</evidence>
<evidence type="ECO:0000256" key="2">
    <source>
        <dbReference type="ARBA" id="ARBA00022771"/>
    </source>
</evidence>
<name>A0AAW0NW84_9GOBI</name>
<dbReference type="SUPFAM" id="SSF57845">
    <property type="entry name" value="B-box zinc-binding domain"/>
    <property type="match status" value="1"/>
</dbReference>
<dbReference type="Pfam" id="PF13765">
    <property type="entry name" value="PRY"/>
    <property type="match status" value="1"/>
</dbReference>
<dbReference type="CDD" id="cd19769">
    <property type="entry name" value="Bbox2_TRIM16-like"/>
    <property type="match status" value="1"/>
</dbReference>
<evidence type="ECO:0000259" key="7">
    <source>
        <dbReference type="PROSITE" id="PS50119"/>
    </source>
</evidence>
<evidence type="ECO:0000259" key="8">
    <source>
        <dbReference type="PROSITE" id="PS50188"/>
    </source>
</evidence>
<dbReference type="CDD" id="cd13733">
    <property type="entry name" value="SPRY_PRY_C-I_1"/>
    <property type="match status" value="1"/>
</dbReference>
<dbReference type="PROSITE" id="PS50119">
    <property type="entry name" value="ZF_BBOX"/>
    <property type="match status" value="1"/>
</dbReference>
<evidence type="ECO:0000256" key="1">
    <source>
        <dbReference type="ARBA" id="ARBA00022723"/>
    </source>
</evidence>
<dbReference type="SMART" id="SM00589">
    <property type="entry name" value="PRY"/>
    <property type="match status" value="1"/>
</dbReference>
<dbReference type="InterPro" id="IPR043136">
    <property type="entry name" value="B30.2/SPRY_sf"/>
</dbReference>
<keyword evidence="1" id="KW-0479">Metal-binding</keyword>
<dbReference type="FunFam" id="2.60.120.920:FF:000004">
    <property type="entry name" value="Butyrophilin subfamily 1 member A1"/>
    <property type="match status" value="1"/>
</dbReference>
<dbReference type="InterPro" id="IPR013083">
    <property type="entry name" value="Znf_RING/FYVE/PHD"/>
</dbReference>
<dbReference type="Pfam" id="PF13445">
    <property type="entry name" value="zf-RING_UBOX"/>
    <property type="match status" value="1"/>
</dbReference>
<dbReference type="SMART" id="SM00449">
    <property type="entry name" value="SPRY"/>
    <property type="match status" value="1"/>
</dbReference>
<dbReference type="InterPro" id="IPR001870">
    <property type="entry name" value="B30.2/SPRY"/>
</dbReference>
<dbReference type="InterPro" id="IPR058030">
    <property type="entry name" value="TRIM8/14/16/25/29/45/65_CC"/>
</dbReference>
<dbReference type="SMART" id="SM00336">
    <property type="entry name" value="BBOX"/>
    <property type="match status" value="1"/>
</dbReference>
<dbReference type="Pfam" id="PF00643">
    <property type="entry name" value="zf-B_box"/>
    <property type="match status" value="1"/>
</dbReference>
<keyword evidence="10" id="KW-1185">Reference proteome</keyword>
<evidence type="ECO:0000313" key="10">
    <source>
        <dbReference type="Proteomes" id="UP001460270"/>
    </source>
</evidence>
<dbReference type="SMART" id="SM00184">
    <property type="entry name" value="RING"/>
    <property type="match status" value="1"/>
</dbReference>
<proteinExistence type="predicted"/>
<dbReference type="InterPro" id="IPR006574">
    <property type="entry name" value="PRY"/>
</dbReference>
<dbReference type="SUPFAM" id="SSF57850">
    <property type="entry name" value="RING/U-box"/>
    <property type="match status" value="1"/>
</dbReference>